<sequence>MKLSSLTPEEASLLSVRNMGLTGDSVGLTSREFLTASLRRAASFICPATPNQLVSAVLEVLQPLVPEGEVTRDELNDILDLVIAGGDLLELIHQIEGSARLLYLGPPSYIEQEPGKYLLVGVRPFGASLLDAELSDEIEYEEHTRIIRLDATSADDQLSNIGLQRIDRERWIARPRVEAAELLVGRVTKRLDAANDSGEIERLQVLDPAAGNRFYRGRWRSPKPADTGDFLARRPQAYGADLWCMVRLLGGASTKVVDFPIDDPLAAGRDEAWRVQMAIDSLRGAPQQYRTERATSNNAAVVKFYSPIPAFAERYLRLVGLALGKVGGALFAFRVPSGAMPGLHQLLTEMLWMDLTNKEESP</sequence>
<reference evidence="1" key="1">
    <citation type="submission" date="2021-04" db="EMBL/GenBank/DDBJ databases">
        <title>Genome based classification of Actinospica acidithermotolerans sp. nov., an actinobacterium isolated from an Indonesian hot spring.</title>
        <authorList>
            <person name="Kusuma A.B."/>
            <person name="Putra K.E."/>
            <person name="Nafisah S."/>
            <person name="Loh J."/>
            <person name="Nouioui I."/>
            <person name="Goodfellow M."/>
        </authorList>
    </citation>
    <scope>NUCLEOTIDE SEQUENCE</scope>
    <source>
        <strain evidence="1">MGRD01-02</strain>
    </source>
</reference>
<name>A0A941INX3_9ACTN</name>
<proteinExistence type="predicted"/>
<keyword evidence="2" id="KW-1185">Reference proteome</keyword>
<comment type="caution">
    <text evidence="1">The sequence shown here is derived from an EMBL/GenBank/DDBJ whole genome shotgun (WGS) entry which is preliminary data.</text>
</comment>
<gene>
    <name evidence="1" type="ORF">KDK95_26585</name>
</gene>
<accession>A0A941INX3</accession>
<protein>
    <submittedName>
        <fullName evidence="1">Uncharacterized protein</fullName>
    </submittedName>
</protein>
<dbReference type="EMBL" id="JAGSOH010000105">
    <property type="protein sequence ID" value="MBR7829901.1"/>
    <property type="molecule type" value="Genomic_DNA"/>
</dbReference>
<dbReference type="Proteomes" id="UP000676325">
    <property type="component" value="Unassembled WGS sequence"/>
</dbReference>
<dbReference type="AlphaFoldDB" id="A0A941INX3"/>
<organism evidence="1 2">
    <name type="scientific">Actinospica acidithermotolerans</name>
    <dbReference type="NCBI Taxonomy" id="2828514"/>
    <lineage>
        <taxon>Bacteria</taxon>
        <taxon>Bacillati</taxon>
        <taxon>Actinomycetota</taxon>
        <taxon>Actinomycetes</taxon>
        <taxon>Catenulisporales</taxon>
        <taxon>Actinospicaceae</taxon>
        <taxon>Actinospica</taxon>
    </lineage>
</organism>
<evidence type="ECO:0000313" key="1">
    <source>
        <dbReference type="EMBL" id="MBR7829901.1"/>
    </source>
</evidence>
<dbReference type="RefSeq" id="WP_212521034.1">
    <property type="nucleotide sequence ID" value="NZ_JAGSOH010000105.1"/>
</dbReference>
<evidence type="ECO:0000313" key="2">
    <source>
        <dbReference type="Proteomes" id="UP000676325"/>
    </source>
</evidence>